<sequence>MSNYWRFSRSAYYSVIAALPLLVAYEILVILTQSRYWGLRNAADMWIRTFLMAFELQSQHLTFVMIGILFALIPIAKTHSSGVRLQVNFFALMFAEAFAYSLVLGVVLQSILRVGGLSSVGSGNGTMQNFALSLGAGLFEEIIFRVLLLNLLFLLLKPLLRNKVTTAVVSVLAASLLFSMSHYIGSMADSWQLYSFMFRWAAGLLFTVLYFMRGFAITAYTHALYDIWVLV</sequence>
<protein>
    <recommendedName>
        <fullName evidence="2">CAAX prenyl protease 2/Lysostaphin resistance protein A-like domain-containing protein</fullName>
    </recommendedName>
</protein>
<feature type="domain" description="CAAX prenyl protease 2/Lysostaphin resistance protein A-like" evidence="2">
    <location>
        <begin position="130"/>
        <end position="227"/>
    </location>
</feature>
<evidence type="ECO:0000259" key="2">
    <source>
        <dbReference type="Pfam" id="PF02517"/>
    </source>
</evidence>
<dbReference type="EMBL" id="UINC01000066">
    <property type="protein sequence ID" value="SUZ48404.1"/>
    <property type="molecule type" value="Genomic_DNA"/>
</dbReference>
<proteinExistence type="predicted"/>
<evidence type="ECO:0000313" key="3">
    <source>
        <dbReference type="EMBL" id="SUZ48404.1"/>
    </source>
</evidence>
<dbReference type="GO" id="GO:0080120">
    <property type="term" value="P:CAAX-box protein maturation"/>
    <property type="evidence" value="ECO:0007669"/>
    <property type="project" value="UniProtKB-ARBA"/>
</dbReference>
<keyword evidence="1" id="KW-1133">Transmembrane helix</keyword>
<feature type="transmembrane region" description="Helical" evidence="1">
    <location>
        <begin position="167"/>
        <end position="185"/>
    </location>
</feature>
<evidence type="ECO:0000256" key="1">
    <source>
        <dbReference type="SAM" id="Phobius"/>
    </source>
</evidence>
<gene>
    <name evidence="3" type="ORF">METZ01_LOCUS1258</name>
</gene>
<dbReference type="AlphaFoldDB" id="A0A381N2X7"/>
<feature type="transmembrane region" description="Helical" evidence="1">
    <location>
        <begin position="87"/>
        <end position="112"/>
    </location>
</feature>
<accession>A0A381N2X7</accession>
<feature type="transmembrane region" description="Helical" evidence="1">
    <location>
        <begin position="132"/>
        <end position="155"/>
    </location>
</feature>
<reference evidence="3" key="1">
    <citation type="submission" date="2018-05" db="EMBL/GenBank/DDBJ databases">
        <authorList>
            <person name="Lanie J.A."/>
            <person name="Ng W.-L."/>
            <person name="Kazmierczak K.M."/>
            <person name="Andrzejewski T.M."/>
            <person name="Davidsen T.M."/>
            <person name="Wayne K.J."/>
            <person name="Tettelin H."/>
            <person name="Glass J.I."/>
            <person name="Rusch D."/>
            <person name="Podicherti R."/>
            <person name="Tsui H.-C.T."/>
            <person name="Winkler M.E."/>
        </authorList>
    </citation>
    <scope>NUCLEOTIDE SEQUENCE</scope>
</reference>
<keyword evidence="1" id="KW-0812">Transmembrane</keyword>
<dbReference type="Pfam" id="PF02517">
    <property type="entry name" value="Rce1-like"/>
    <property type="match status" value="1"/>
</dbReference>
<name>A0A381N2X7_9ZZZZ</name>
<feature type="transmembrane region" description="Helical" evidence="1">
    <location>
        <begin position="191"/>
        <end position="212"/>
    </location>
</feature>
<organism evidence="3">
    <name type="scientific">marine metagenome</name>
    <dbReference type="NCBI Taxonomy" id="408172"/>
    <lineage>
        <taxon>unclassified sequences</taxon>
        <taxon>metagenomes</taxon>
        <taxon>ecological metagenomes</taxon>
    </lineage>
</organism>
<feature type="transmembrane region" description="Helical" evidence="1">
    <location>
        <begin position="12"/>
        <end position="36"/>
    </location>
</feature>
<feature type="transmembrane region" description="Helical" evidence="1">
    <location>
        <begin position="56"/>
        <end position="75"/>
    </location>
</feature>
<dbReference type="GO" id="GO:0004175">
    <property type="term" value="F:endopeptidase activity"/>
    <property type="evidence" value="ECO:0007669"/>
    <property type="project" value="UniProtKB-ARBA"/>
</dbReference>
<dbReference type="InterPro" id="IPR003675">
    <property type="entry name" value="Rce1/LyrA-like_dom"/>
</dbReference>
<keyword evidence="1" id="KW-0472">Membrane</keyword>